<evidence type="ECO:0000313" key="4">
    <source>
        <dbReference type="Proteomes" id="UP000319263"/>
    </source>
</evidence>
<dbReference type="Pfam" id="PF03795">
    <property type="entry name" value="YCII"/>
    <property type="match status" value="1"/>
</dbReference>
<protein>
    <recommendedName>
        <fullName evidence="2">YCII-related domain-containing protein</fullName>
    </recommendedName>
</protein>
<comment type="similarity">
    <text evidence="1">Belongs to the YciI family.</text>
</comment>
<evidence type="ECO:0000256" key="1">
    <source>
        <dbReference type="ARBA" id="ARBA00007689"/>
    </source>
</evidence>
<evidence type="ECO:0000313" key="3">
    <source>
        <dbReference type="EMBL" id="QDP96913.1"/>
    </source>
</evidence>
<dbReference type="EMBL" id="CP041692">
    <property type="protein sequence ID" value="QDP96913.1"/>
    <property type="molecule type" value="Genomic_DNA"/>
</dbReference>
<dbReference type="PANTHER" id="PTHR33606">
    <property type="entry name" value="PROTEIN YCII"/>
    <property type="match status" value="1"/>
</dbReference>
<dbReference type="OrthoDB" id="460439at2"/>
<organism evidence="3 4">
    <name type="scientific">Microlunatus elymi</name>
    <dbReference type="NCBI Taxonomy" id="2596828"/>
    <lineage>
        <taxon>Bacteria</taxon>
        <taxon>Bacillati</taxon>
        <taxon>Actinomycetota</taxon>
        <taxon>Actinomycetes</taxon>
        <taxon>Propionibacteriales</taxon>
        <taxon>Propionibacteriaceae</taxon>
        <taxon>Microlunatus</taxon>
    </lineage>
</organism>
<dbReference type="InterPro" id="IPR011008">
    <property type="entry name" value="Dimeric_a/b-barrel"/>
</dbReference>
<sequence length="180" mass="20094">MEFMVRHRDRVGAAPLRAEIVEDHWSYMDRFERELIARGPMLDDDETPIGSIHLVDLPDEAAAWAFACGDPNYRRGVCNDVTVRPWRNLLGRTMWQFPGGQRGARRYAVVGLAPSTGRSCRTPADTCDLIAYGPLLTDDGTEELGVVALLRADTADAARDVLLPQTYADVNVCRWEFGGR</sequence>
<evidence type="ECO:0000259" key="2">
    <source>
        <dbReference type="Pfam" id="PF03795"/>
    </source>
</evidence>
<proteinExistence type="inferred from homology"/>
<feature type="domain" description="YCII-related" evidence="2">
    <location>
        <begin position="1"/>
        <end position="87"/>
    </location>
</feature>
<dbReference type="InterPro" id="IPR005545">
    <property type="entry name" value="YCII"/>
</dbReference>
<keyword evidence="4" id="KW-1185">Reference proteome</keyword>
<reference evidence="3 4" key="1">
    <citation type="submission" date="2019-07" db="EMBL/GenBank/DDBJ databases">
        <title>Microlunatus dokdonensis sp. nov. isolated from the rhizospheric soil of the wild plant Elymus tsukushiensis.</title>
        <authorList>
            <person name="Ghim S.-Y."/>
            <person name="Hwang Y.-J."/>
            <person name="Son J.-S."/>
            <person name="Shin J.-H."/>
        </authorList>
    </citation>
    <scope>NUCLEOTIDE SEQUENCE [LARGE SCALE GENOMIC DNA]</scope>
    <source>
        <strain evidence="3 4">KUDC0627</strain>
    </source>
</reference>
<dbReference type="SUPFAM" id="SSF54909">
    <property type="entry name" value="Dimeric alpha+beta barrel"/>
    <property type="match status" value="1"/>
</dbReference>
<gene>
    <name evidence="3" type="ORF">FOE78_14190</name>
</gene>
<dbReference type="InterPro" id="IPR051807">
    <property type="entry name" value="Sec-metab_biosynth-assoc"/>
</dbReference>
<dbReference type="Gene3D" id="3.30.70.1060">
    <property type="entry name" value="Dimeric alpha+beta barrel"/>
    <property type="match status" value="1"/>
</dbReference>
<dbReference type="KEGG" id="mik:FOE78_14190"/>
<dbReference type="PANTHER" id="PTHR33606:SF3">
    <property type="entry name" value="PROTEIN YCII"/>
    <property type="match status" value="1"/>
</dbReference>
<dbReference type="Proteomes" id="UP000319263">
    <property type="component" value="Chromosome"/>
</dbReference>
<dbReference type="AlphaFoldDB" id="A0A516Q0F1"/>
<name>A0A516Q0F1_9ACTN</name>
<accession>A0A516Q0F1</accession>